<dbReference type="Proteomes" id="UP000012960">
    <property type="component" value="Unplaced"/>
</dbReference>
<dbReference type="EMBL" id="HG996473">
    <property type="protein sequence ID" value="CAG1856614.1"/>
    <property type="molecule type" value="Genomic_DNA"/>
</dbReference>
<reference evidence="2" key="2">
    <citation type="submission" date="2021-05" db="UniProtKB">
        <authorList>
            <consortium name="EnsemblPlants"/>
        </authorList>
    </citation>
    <scope>IDENTIFICATION</scope>
    <source>
        <strain evidence="2">subsp. malaccensis</strain>
    </source>
</reference>
<gene>
    <name evidence="1" type="ORF">GSMUA_40240.1</name>
</gene>
<organism evidence="2 3">
    <name type="scientific">Musa acuminata subsp. malaccensis</name>
    <name type="common">Wild banana</name>
    <name type="synonym">Musa malaccensis</name>
    <dbReference type="NCBI Taxonomy" id="214687"/>
    <lineage>
        <taxon>Eukaryota</taxon>
        <taxon>Viridiplantae</taxon>
        <taxon>Streptophyta</taxon>
        <taxon>Embryophyta</taxon>
        <taxon>Tracheophyta</taxon>
        <taxon>Spermatophyta</taxon>
        <taxon>Magnoliopsida</taxon>
        <taxon>Liliopsida</taxon>
        <taxon>Zingiberales</taxon>
        <taxon>Musaceae</taxon>
        <taxon>Musa</taxon>
    </lineage>
</organism>
<dbReference type="EnsemblPlants" id="Ma07_t14700.1">
    <property type="protein sequence ID" value="Ma07_p14700.1"/>
    <property type="gene ID" value="Ma07_g14700"/>
</dbReference>
<accession>A0A804JVU4</accession>
<dbReference type="AlphaFoldDB" id="A0A804JVU4"/>
<dbReference type="InParanoid" id="A0A804JVU4"/>
<dbReference type="Gramene" id="Ma07_t14700.1">
    <property type="protein sequence ID" value="Ma07_p14700.1"/>
    <property type="gene ID" value="Ma07_g14700"/>
</dbReference>
<name>A0A804JVU4_MUSAM</name>
<evidence type="ECO:0000313" key="1">
    <source>
        <dbReference type="EMBL" id="CAG1856614.1"/>
    </source>
</evidence>
<keyword evidence="3" id="KW-1185">Reference proteome</keyword>
<reference evidence="1" key="1">
    <citation type="submission" date="2021-03" db="EMBL/GenBank/DDBJ databases">
        <authorList>
            <consortium name="Genoscope - CEA"/>
            <person name="William W."/>
        </authorList>
    </citation>
    <scope>NUCLEOTIDE SEQUENCE</scope>
    <source>
        <strain evidence="1">Doubled-haploid Pahang</strain>
    </source>
</reference>
<protein>
    <submittedName>
        <fullName evidence="1">(wild Malaysian banana) hypothetical protein</fullName>
    </submittedName>
</protein>
<evidence type="ECO:0000313" key="3">
    <source>
        <dbReference type="Proteomes" id="UP000012960"/>
    </source>
</evidence>
<proteinExistence type="predicted"/>
<evidence type="ECO:0000313" key="2">
    <source>
        <dbReference type="EnsemblPlants" id="Ma07_p14700.1"/>
    </source>
</evidence>
<sequence>MCRRINLTVDNRVGEIGGSSNLGSWKSIKWWKRCGKLELILGQSVENILGLQTLQTLHSKLLRSKTKLWSEAVASESPG</sequence>